<dbReference type="PANTHER" id="PTHR30537:SF30">
    <property type="entry name" value="TRANSCRIPTIONAL REGULATOR-RELATED"/>
    <property type="match status" value="1"/>
</dbReference>
<gene>
    <name evidence="6" type="ORF">N473_10205</name>
</gene>
<dbReference type="InterPro" id="IPR036388">
    <property type="entry name" value="WH-like_DNA-bd_sf"/>
</dbReference>
<dbReference type="EMBL" id="AUYC01000014">
    <property type="protein sequence ID" value="KZN65931.1"/>
    <property type="molecule type" value="Genomic_DNA"/>
</dbReference>
<evidence type="ECO:0000313" key="6">
    <source>
        <dbReference type="EMBL" id="KZN65931.1"/>
    </source>
</evidence>
<dbReference type="Pfam" id="PF00126">
    <property type="entry name" value="HTH_1"/>
    <property type="match status" value="1"/>
</dbReference>
<dbReference type="Gene3D" id="3.40.190.290">
    <property type="match status" value="1"/>
</dbReference>
<dbReference type="GO" id="GO:0003700">
    <property type="term" value="F:DNA-binding transcription factor activity"/>
    <property type="evidence" value="ECO:0007669"/>
    <property type="project" value="InterPro"/>
</dbReference>
<keyword evidence="3" id="KW-0238">DNA-binding</keyword>
<feature type="domain" description="HTH lysR-type" evidence="5">
    <location>
        <begin position="24"/>
        <end position="80"/>
    </location>
</feature>
<dbReference type="InterPro" id="IPR005119">
    <property type="entry name" value="LysR_subst-bd"/>
</dbReference>
<dbReference type="GO" id="GO:0043565">
    <property type="term" value="F:sequence-specific DNA binding"/>
    <property type="evidence" value="ECO:0007669"/>
    <property type="project" value="TreeGrafter"/>
</dbReference>
<dbReference type="Pfam" id="PF03466">
    <property type="entry name" value="LysR_substrate"/>
    <property type="match status" value="1"/>
</dbReference>
<comment type="caution">
    <text evidence="6">The sequence shown here is derived from an EMBL/GenBank/DDBJ whole genome shotgun (WGS) entry which is preliminary data.</text>
</comment>
<evidence type="ECO:0000259" key="5">
    <source>
        <dbReference type="PROSITE" id="PS50931"/>
    </source>
</evidence>
<reference evidence="6 7" key="1">
    <citation type="submission" date="2013-07" db="EMBL/GenBank/DDBJ databases">
        <title>Comparative Genomic and Metabolomic Analysis of Twelve Strains of Pseudoalteromonas luteoviolacea.</title>
        <authorList>
            <person name="Vynne N.G."/>
            <person name="Mansson M."/>
            <person name="Gram L."/>
        </authorList>
    </citation>
    <scope>NUCLEOTIDE SEQUENCE [LARGE SCALE GENOMIC DNA]</scope>
    <source>
        <strain evidence="6 7">CPMOR-1</strain>
    </source>
</reference>
<dbReference type="AlphaFoldDB" id="A0A162CD34"/>
<dbReference type="PATRIC" id="fig|1365248.3.peg.725"/>
<dbReference type="InterPro" id="IPR000847">
    <property type="entry name" value="LysR_HTH_N"/>
</dbReference>
<organism evidence="6 7">
    <name type="scientific">Pseudoalteromonas luteoviolacea CPMOR-1</name>
    <dbReference type="NCBI Taxonomy" id="1365248"/>
    <lineage>
        <taxon>Bacteria</taxon>
        <taxon>Pseudomonadati</taxon>
        <taxon>Pseudomonadota</taxon>
        <taxon>Gammaproteobacteria</taxon>
        <taxon>Alteromonadales</taxon>
        <taxon>Pseudoalteromonadaceae</taxon>
        <taxon>Pseudoalteromonas</taxon>
    </lineage>
</organism>
<keyword evidence="4" id="KW-0804">Transcription</keyword>
<dbReference type="SUPFAM" id="SSF46785">
    <property type="entry name" value="Winged helix' DNA-binding domain"/>
    <property type="match status" value="1"/>
</dbReference>
<dbReference type="Gene3D" id="1.10.10.10">
    <property type="entry name" value="Winged helix-like DNA-binding domain superfamily/Winged helix DNA-binding domain"/>
    <property type="match status" value="1"/>
</dbReference>
<dbReference type="InterPro" id="IPR058163">
    <property type="entry name" value="LysR-type_TF_proteobact-type"/>
</dbReference>
<dbReference type="PROSITE" id="PS50931">
    <property type="entry name" value="HTH_LYSR"/>
    <property type="match status" value="1"/>
</dbReference>
<dbReference type="Proteomes" id="UP000076486">
    <property type="component" value="Unassembled WGS sequence"/>
</dbReference>
<keyword evidence="2" id="KW-0805">Transcription regulation</keyword>
<proteinExistence type="inferred from homology"/>
<dbReference type="CDD" id="cd08422">
    <property type="entry name" value="PBP2_CrgA_like"/>
    <property type="match status" value="1"/>
</dbReference>
<dbReference type="PANTHER" id="PTHR30537">
    <property type="entry name" value="HTH-TYPE TRANSCRIPTIONAL REGULATOR"/>
    <property type="match status" value="1"/>
</dbReference>
<dbReference type="InterPro" id="IPR036390">
    <property type="entry name" value="WH_DNA-bd_sf"/>
</dbReference>
<dbReference type="FunFam" id="1.10.10.10:FF:000001">
    <property type="entry name" value="LysR family transcriptional regulator"/>
    <property type="match status" value="1"/>
</dbReference>
<name>A0A162CD34_9GAMM</name>
<comment type="similarity">
    <text evidence="1">Belongs to the LysR transcriptional regulatory family.</text>
</comment>
<evidence type="ECO:0000256" key="3">
    <source>
        <dbReference type="ARBA" id="ARBA00023125"/>
    </source>
</evidence>
<evidence type="ECO:0000313" key="7">
    <source>
        <dbReference type="Proteomes" id="UP000076486"/>
    </source>
</evidence>
<evidence type="ECO:0000256" key="4">
    <source>
        <dbReference type="ARBA" id="ARBA00023163"/>
    </source>
</evidence>
<dbReference type="SUPFAM" id="SSF53850">
    <property type="entry name" value="Periplasmic binding protein-like II"/>
    <property type="match status" value="1"/>
</dbReference>
<protein>
    <recommendedName>
        <fullName evidence="5">HTH lysR-type domain-containing protein</fullName>
    </recommendedName>
</protein>
<dbReference type="GO" id="GO:0006351">
    <property type="term" value="P:DNA-templated transcription"/>
    <property type="evidence" value="ECO:0007669"/>
    <property type="project" value="TreeGrafter"/>
</dbReference>
<evidence type="ECO:0000256" key="1">
    <source>
        <dbReference type="ARBA" id="ARBA00009437"/>
    </source>
</evidence>
<sequence length="310" mass="34301">MLIKLEKQSKKNALFNWGKQLMSKLRHMSLFAQIVESGSITAAADTLGLSKSVLSQHLKALEQDLGVMLLRRTTRKQSLTVAGKAFYAQCKLINQTAQRAWLEATQFNEIPKGKVKITAPNVLMTTLIAPALAAVIAEYPELELELVADDRQLDLQAHCIDLAIRVGRSENSDAKQRWIGEFKDVLCAAPILLTGKPPENLRYIANGWQPRHIEHILTSGKGHEKVFSTIASCKVNTFETCFAMIAQGAGIGLVPEFKLSEYTTQLCEVFPGYSLAPNPVFALHTFDRQVPLSLRVCLQAIENKLAQSMG</sequence>
<accession>A0A162CD34</accession>
<evidence type="ECO:0000256" key="2">
    <source>
        <dbReference type="ARBA" id="ARBA00023015"/>
    </source>
</evidence>